<evidence type="ECO:0000313" key="3">
    <source>
        <dbReference type="Proteomes" id="UP001491310"/>
    </source>
</evidence>
<reference evidence="2 3" key="1">
    <citation type="journal article" date="2024" name="Nat. Commun.">
        <title>Phylogenomics reveals the evolutionary origins of lichenization in chlorophyte algae.</title>
        <authorList>
            <person name="Puginier C."/>
            <person name="Libourel C."/>
            <person name="Otte J."/>
            <person name="Skaloud P."/>
            <person name="Haon M."/>
            <person name="Grisel S."/>
            <person name="Petersen M."/>
            <person name="Berrin J.G."/>
            <person name="Delaux P.M."/>
            <person name="Dal Grande F."/>
            <person name="Keller J."/>
        </authorList>
    </citation>
    <scope>NUCLEOTIDE SEQUENCE [LARGE SCALE GENOMIC DNA]</scope>
    <source>
        <strain evidence="2 3">SAG 216-7</strain>
    </source>
</reference>
<protein>
    <recommendedName>
        <fullName evidence="4">Secreted protein</fullName>
    </recommendedName>
</protein>
<proteinExistence type="predicted"/>
<dbReference type="EMBL" id="JALJOT010000002">
    <property type="protein sequence ID" value="KAK9917420.1"/>
    <property type="molecule type" value="Genomic_DNA"/>
</dbReference>
<comment type="caution">
    <text evidence="2">The sequence shown here is derived from an EMBL/GenBank/DDBJ whole genome shotgun (WGS) entry which is preliminary data.</text>
</comment>
<gene>
    <name evidence="2" type="ORF">WJX75_004185</name>
</gene>
<evidence type="ECO:0000313" key="2">
    <source>
        <dbReference type="EMBL" id="KAK9917420.1"/>
    </source>
</evidence>
<evidence type="ECO:0008006" key="4">
    <source>
        <dbReference type="Google" id="ProtNLM"/>
    </source>
</evidence>
<feature type="signal peptide" evidence="1">
    <location>
        <begin position="1"/>
        <end position="39"/>
    </location>
</feature>
<evidence type="ECO:0000256" key="1">
    <source>
        <dbReference type="SAM" id="SignalP"/>
    </source>
</evidence>
<keyword evidence="1" id="KW-0732">Signal</keyword>
<dbReference type="Proteomes" id="UP001491310">
    <property type="component" value="Unassembled WGS sequence"/>
</dbReference>
<feature type="chain" id="PRO_5046302519" description="Secreted protein" evidence="1">
    <location>
        <begin position="40"/>
        <end position="70"/>
    </location>
</feature>
<organism evidence="2 3">
    <name type="scientific">Coccomyxa subellipsoidea</name>
    <dbReference type="NCBI Taxonomy" id="248742"/>
    <lineage>
        <taxon>Eukaryota</taxon>
        <taxon>Viridiplantae</taxon>
        <taxon>Chlorophyta</taxon>
        <taxon>core chlorophytes</taxon>
        <taxon>Trebouxiophyceae</taxon>
        <taxon>Trebouxiophyceae incertae sedis</taxon>
        <taxon>Coccomyxaceae</taxon>
        <taxon>Coccomyxa</taxon>
    </lineage>
</organism>
<name>A0ABR2Z0A5_9CHLO</name>
<keyword evidence="3" id="KW-1185">Reference proteome</keyword>
<sequence>MAQACHLAARWLRKASAGIYHVVFLAAVASAAFPEGGSGRHNVHGTPYNTTATASAIQQGQALTCQNELL</sequence>
<accession>A0ABR2Z0A5</accession>